<sequence length="326" mass="36282">MPLVRSCSFYWMLKLFTRYFRPRAPELPVSTLDLDAVDGEAVQHRFSRSHSSLGTEHEQLVAQSPPTPQIPYSESPEITFATPPLIQMSPPILSSPTLFTEALPQPGLGQRRGFRGAPLSTPTISFLSLSSALSPLSPHPSPSTPRTPLATVTNFLRPAHGLLAKPRTPAVPEPPVPEELQQYYEIGNPFSLVAESFYIPEALCASLPFSYLQRVDVYRAVAPRALPTRRAVDSVSLSTRGTHVYDLMVYNFQPMDKANKVGNKTRLPLKSRARLLNSTAACLRFPDEEPRVCLPRDLCRSCEVSAEQVELDWVPSDFAQTSREWP</sequence>
<organism evidence="1 2">
    <name type="scientific">Roridomyces roridus</name>
    <dbReference type="NCBI Taxonomy" id="1738132"/>
    <lineage>
        <taxon>Eukaryota</taxon>
        <taxon>Fungi</taxon>
        <taxon>Dikarya</taxon>
        <taxon>Basidiomycota</taxon>
        <taxon>Agaricomycotina</taxon>
        <taxon>Agaricomycetes</taxon>
        <taxon>Agaricomycetidae</taxon>
        <taxon>Agaricales</taxon>
        <taxon>Marasmiineae</taxon>
        <taxon>Mycenaceae</taxon>
        <taxon>Roridomyces</taxon>
    </lineage>
</organism>
<evidence type="ECO:0000313" key="1">
    <source>
        <dbReference type="EMBL" id="KAJ7632657.1"/>
    </source>
</evidence>
<proteinExistence type="predicted"/>
<dbReference type="Proteomes" id="UP001221142">
    <property type="component" value="Unassembled WGS sequence"/>
</dbReference>
<comment type="caution">
    <text evidence="1">The sequence shown here is derived from an EMBL/GenBank/DDBJ whole genome shotgun (WGS) entry which is preliminary data.</text>
</comment>
<dbReference type="AlphaFoldDB" id="A0AAD7BWU2"/>
<accession>A0AAD7BWU2</accession>
<reference evidence="1" key="1">
    <citation type="submission" date="2023-03" db="EMBL/GenBank/DDBJ databases">
        <title>Massive genome expansion in bonnet fungi (Mycena s.s.) driven by repeated elements and novel gene families across ecological guilds.</title>
        <authorList>
            <consortium name="Lawrence Berkeley National Laboratory"/>
            <person name="Harder C.B."/>
            <person name="Miyauchi S."/>
            <person name="Viragh M."/>
            <person name="Kuo A."/>
            <person name="Thoen E."/>
            <person name="Andreopoulos B."/>
            <person name="Lu D."/>
            <person name="Skrede I."/>
            <person name="Drula E."/>
            <person name="Henrissat B."/>
            <person name="Morin E."/>
            <person name="Kohler A."/>
            <person name="Barry K."/>
            <person name="LaButti K."/>
            <person name="Morin E."/>
            <person name="Salamov A."/>
            <person name="Lipzen A."/>
            <person name="Mereny Z."/>
            <person name="Hegedus B."/>
            <person name="Baldrian P."/>
            <person name="Stursova M."/>
            <person name="Weitz H."/>
            <person name="Taylor A."/>
            <person name="Grigoriev I.V."/>
            <person name="Nagy L.G."/>
            <person name="Martin F."/>
            <person name="Kauserud H."/>
        </authorList>
    </citation>
    <scope>NUCLEOTIDE SEQUENCE</scope>
    <source>
        <strain evidence="1">9284</strain>
    </source>
</reference>
<keyword evidence="2" id="KW-1185">Reference proteome</keyword>
<evidence type="ECO:0000313" key="2">
    <source>
        <dbReference type="Proteomes" id="UP001221142"/>
    </source>
</evidence>
<dbReference type="EMBL" id="JARKIF010000008">
    <property type="protein sequence ID" value="KAJ7632657.1"/>
    <property type="molecule type" value="Genomic_DNA"/>
</dbReference>
<name>A0AAD7BWU2_9AGAR</name>
<gene>
    <name evidence="1" type="ORF">FB45DRAFT_913066</name>
</gene>
<protein>
    <submittedName>
        <fullName evidence="1">Uncharacterized protein</fullName>
    </submittedName>
</protein>